<dbReference type="Proteomes" id="UP000216207">
    <property type="component" value="Unassembled WGS sequence"/>
</dbReference>
<evidence type="ECO:0008006" key="3">
    <source>
        <dbReference type="Google" id="ProtNLM"/>
    </source>
</evidence>
<evidence type="ECO:0000313" key="2">
    <source>
        <dbReference type="Proteomes" id="UP000216207"/>
    </source>
</evidence>
<comment type="caution">
    <text evidence="1">The sequence shown here is derived from an EMBL/GenBank/DDBJ whole genome shotgun (WGS) entry which is preliminary data.</text>
</comment>
<name>A0A268NTS3_SHOCL</name>
<proteinExistence type="predicted"/>
<accession>A0A268NTS3</accession>
<gene>
    <name evidence="1" type="ORF">CHH72_21510</name>
</gene>
<dbReference type="OMA" id="IYKRFVP"/>
<dbReference type="AlphaFoldDB" id="A0A268NTS3"/>
<dbReference type="RefSeq" id="WP_011245066.1">
    <property type="nucleotide sequence ID" value="NZ_CP012475.1"/>
</dbReference>
<dbReference type="EMBL" id="NPCC01000045">
    <property type="protein sequence ID" value="PAE86907.1"/>
    <property type="molecule type" value="Genomic_DNA"/>
</dbReference>
<organism evidence="1 2">
    <name type="scientific">Shouchella clausii</name>
    <name type="common">Alkalihalobacillus clausii</name>
    <dbReference type="NCBI Taxonomy" id="79880"/>
    <lineage>
        <taxon>Bacteria</taxon>
        <taxon>Bacillati</taxon>
        <taxon>Bacillota</taxon>
        <taxon>Bacilli</taxon>
        <taxon>Bacillales</taxon>
        <taxon>Bacillaceae</taxon>
        <taxon>Shouchella</taxon>
    </lineage>
</organism>
<sequence>MLGMMLSDKEVKEMEYLVKRELEALLIDLADERLDGVVKNVMIEKYSILFHLYKRVAPPKDHVRYALSSFRTQTNKKS</sequence>
<evidence type="ECO:0000313" key="1">
    <source>
        <dbReference type="EMBL" id="PAE86907.1"/>
    </source>
</evidence>
<reference evidence="1 2" key="1">
    <citation type="submission" date="2017-07" db="EMBL/GenBank/DDBJ databases">
        <title>Isolation and whole genome analysis of endospore-forming bacteria from heroin.</title>
        <authorList>
            <person name="Kalinowski J."/>
            <person name="Ahrens B."/>
            <person name="Al-Dilaimi A."/>
            <person name="Winkler A."/>
            <person name="Wibberg D."/>
            <person name="Schleenbecker U."/>
            <person name="Ruckert C."/>
            <person name="Wolfel R."/>
            <person name="Grass G."/>
        </authorList>
    </citation>
    <scope>NUCLEOTIDE SEQUENCE [LARGE SCALE GENOMIC DNA]</scope>
    <source>
        <strain evidence="1 2">7539</strain>
    </source>
</reference>
<protein>
    <recommendedName>
        <fullName evidence="3">DUF2508 domain-containing protein</fullName>
    </recommendedName>
</protein>